<keyword evidence="10" id="KW-1185">Reference proteome</keyword>
<dbReference type="GO" id="GO:0004518">
    <property type="term" value="F:nuclease activity"/>
    <property type="evidence" value="ECO:0007669"/>
    <property type="project" value="UniProtKB-KW"/>
</dbReference>
<dbReference type="EMBL" id="AJIL01000097">
    <property type="protein sequence ID" value="KNE95430.1"/>
    <property type="molecule type" value="Genomic_DNA"/>
</dbReference>
<comment type="caution">
    <text evidence="9">The sequence shown here is derived from an EMBL/GenBank/DDBJ whole genome shotgun (WGS) entry which is preliminary data.</text>
</comment>
<evidence type="ECO:0000256" key="7">
    <source>
        <dbReference type="ARBA" id="ARBA00023242"/>
    </source>
</evidence>
<keyword evidence="6" id="KW-0378">Hydrolase</keyword>
<dbReference type="InterPro" id="IPR045249">
    <property type="entry name" value="HARBI1-like"/>
</dbReference>
<evidence type="ECO:0000256" key="4">
    <source>
        <dbReference type="ARBA" id="ARBA00022722"/>
    </source>
</evidence>
<gene>
    <name evidence="9" type="ORF">PSTG_11283</name>
</gene>
<evidence type="ECO:0000256" key="3">
    <source>
        <dbReference type="ARBA" id="ARBA00006958"/>
    </source>
</evidence>
<evidence type="ECO:0000256" key="2">
    <source>
        <dbReference type="ARBA" id="ARBA00004123"/>
    </source>
</evidence>
<keyword evidence="7" id="KW-0539">Nucleus</keyword>
<evidence type="ECO:0000313" key="10">
    <source>
        <dbReference type="Proteomes" id="UP000054564"/>
    </source>
</evidence>
<evidence type="ECO:0000313" key="9">
    <source>
        <dbReference type="EMBL" id="KNE95430.1"/>
    </source>
</evidence>
<dbReference type="GO" id="GO:0046872">
    <property type="term" value="F:metal ion binding"/>
    <property type="evidence" value="ECO:0007669"/>
    <property type="project" value="UniProtKB-KW"/>
</dbReference>
<dbReference type="GO" id="GO:0005634">
    <property type="term" value="C:nucleus"/>
    <property type="evidence" value="ECO:0007669"/>
    <property type="project" value="UniProtKB-SubCell"/>
</dbReference>
<feature type="domain" description="DDE Tnp4" evidence="8">
    <location>
        <begin position="193"/>
        <end position="352"/>
    </location>
</feature>
<keyword evidence="4" id="KW-0540">Nuclease</keyword>
<dbReference type="PANTHER" id="PTHR22930">
    <property type="match status" value="1"/>
</dbReference>
<name>A0A0L0V7Z8_9BASI</name>
<comment type="subcellular location">
    <subcellularLocation>
        <location evidence="2">Nucleus</location>
    </subcellularLocation>
</comment>
<dbReference type="AlphaFoldDB" id="A0A0L0V7Z8"/>
<keyword evidence="5" id="KW-0479">Metal-binding</keyword>
<proteinExistence type="inferred from homology"/>
<reference evidence="10" key="1">
    <citation type="submission" date="2014-03" db="EMBL/GenBank/DDBJ databases">
        <title>The Genome Sequence of Puccinia striiformis f. sp. tritici PST-78.</title>
        <authorList>
            <consortium name="The Broad Institute Genome Sequencing Platform"/>
            <person name="Cuomo C."/>
            <person name="Hulbert S."/>
            <person name="Chen X."/>
            <person name="Walker B."/>
            <person name="Young S.K."/>
            <person name="Zeng Q."/>
            <person name="Gargeya S."/>
            <person name="Fitzgerald M."/>
            <person name="Haas B."/>
            <person name="Abouelleil A."/>
            <person name="Alvarado L."/>
            <person name="Arachchi H.M."/>
            <person name="Berlin A.M."/>
            <person name="Chapman S.B."/>
            <person name="Goldberg J."/>
            <person name="Griggs A."/>
            <person name="Gujja S."/>
            <person name="Hansen M."/>
            <person name="Howarth C."/>
            <person name="Imamovic A."/>
            <person name="Larimer J."/>
            <person name="McCowan C."/>
            <person name="Montmayeur A."/>
            <person name="Murphy C."/>
            <person name="Neiman D."/>
            <person name="Pearson M."/>
            <person name="Priest M."/>
            <person name="Roberts A."/>
            <person name="Saif S."/>
            <person name="Shea T."/>
            <person name="Sisk P."/>
            <person name="Sykes S."/>
            <person name="Wortman J."/>
            <person name="Nusbaum C."/>
            <person name="Birren B."/>
        </authorList>
    </citation>
    <scope>NUCLEOTIDE SEQUENCE [LARGE SCALE GENOMIC DNA]</scope>
    <source>
        <strain evidence="10">race PST-78</strain>
    </source>
</reference>
<dbReference type="Proteomes" id="UP000054564">
    <property type="component" value="Unassembled WGS sequence"/>
</dbReference>
<organism evidence="9 10">
    <name type="scientific">Puccinia striiformis f. sp. tritici PST-78</name>
    <dbReference type="NCBI Taxonomy" id="1165861"/>
    <lineage>
        <taxon>Eukaryota</taxon>
        <taxon>Fungi</taxon>
        <taxon>Dikarya</taxon>
        <taxon>Basidiomycota</taxon>
        <taxon>Pucciniomycotina</taxon>
        <taxon>Pucciniomycetes</taxon>
        <taxon>Pucciniales</taxon>
        <taxon>Pucciniaceae</taxon>
        <taxon>Puccinia</taxon>
    </lineage>
</organism>
<protein>
    <recommendedName>
        <fullName evidence="8">DDE Tnp4 domain-containing protein</fullName>
    </recommendedName>
</protein>
<evidence type="ECO:0000256" key="5">
    <source>
        <dbReference type="ARBA" id="ARBA00022723"/>
    </source>
</evidence>
<dbReference type="GO" id="GO:0016787">
    <property type="term" value="F:hydrolase activity"/>
    <property type="evidence" value="ECO:0007669"/>
    <property type="project" value="UniProtKB-KW"/>
</dbReference>
<comment type="cofactor">
    <cofactor evidence="1">
        <name>a divalent metal cation</name>
        <dbReference type="ChEBI" id="CHEBI:60240"/>
    </cofactor>
</comment>
<evidence type="ECO:0000259" key="8">
    <source>
        <dbReference type="Pfam" id="PF13359"/>
    </source>
</evidence>
<dbReference type="Pfam" id="PF13359">
    <property type="entry name" value="DDE_Tnp_4"/>
    <property type="match status" value="1"/>
</dbReference>
<evidence type="ECO:0000256" key="6">
    <source>
        <dbReference type="ARBA" id="ARBA00022801"/>
    </source>
</evidence>
<comment type="similarity">
    <text evidence="3">Belongs to the HARBI1 family.</text>
</comment>
<accession>A0A0L0V7Z8</accession>
<sequence>MPRQTERGSTIARMQHIIHQHVQGAMIGSALNDNSDDSSKDSDLEEALRRRYLAPRIRLGRAPDNTEYLFSLNDGRFKQEFRMSQDYFHRLLAEIEDHPVFQNNSNVPQRPVREQLMVTLKRMGMYSNGSLVGMLARFFRISEGTVILYCSRTIEAILSLERKYVTWPDVREGQGIASRISSTTGFRKCVGFIDGNLFPLHEKPSIDPQDYYSRKGYYCLGALVVCDEFRQITYYMTGWPGCCHDTRLWENCELKLNEVELFTPGQYLVADSGFPAETNVVPAFKRPPNAPMPRPKKRFNRHLSSLRVVNEHCIGLLKGRFQSLQGLRKDLSSAGTMEKITHWISACVILHNFLILDESPDYYEGNIDNEDSNTHDAACQDRSTQGSLLRDQVFAEVLEYLDS</sequence>
<dbReference type="InterPro" id="IPR027806">
    <property type="entry name" value="HARBI1_dom"/>
</dbReference>
<evidence type="ECO:0000256" key="1">
    <source>
        <dbReference type="ARBA" id="ARBA00001968"/>
    </source>
</evidence>
<dbReference type="PANTHER" id="PTHR22930:SF85">
    <property type="entry name" value="GH03217P-RELATED"/>
    <property type="match status" value="1"/>
</dbReference>